<dbReference type="PANTHER" id="PTHR24119">
    <property type="entry name" value="ACYL-COA-BINDING DOMAIN-CONTAINING PROTEIN 6"/>
    <property type="match status" value="1"/>
</dbReference>
<dbReference type="InterPro" id="IPR000582">
    <property type="entry name" value="Acyl-CoA-binding_protein"/>
</dbReference>
<evidence type="ECO:0000256" key="6">
    <source>
        <dbReference type="SAM" id="Phobius"/>
    </source>
</evidence>
<evidence type="ECO:0000313" key="8">
    <source>
        <dbReference type="EMBL" id="KAG6506601.1"/>
    </source>
</evidence>
<dbReference type="InterPro" id="IPR035984">
    <property type="entry name" value="Acyl-CoA-binding_sf"/>
</dbReference>
<comment type="caution">
    <text evidence="8">The sequence shown here is derived from an EMBL/GenBank/DDBJ whole genome shotgun (WGS) entry which is preliminary data.</text>
</comment>
<dbReference type="InterPro" id="IPR036770">
    <property type="entry name" value="Ankyrin_rpt-contain_sf"/>
</dbReference>
<proteinExistence type="inferred from homology"/>
<dbReference type="PROSITE" id="PS50297">
    <property type="entry name" value="ANK_REP_REGION"/>
    <property type="match status" value="2"/>
</dbReference>
<organism evidence="8 9">
    <name type="scientific">Zingiber officinale</name>
    <name type="common">Ginger</name>
    <name type="synonym">Amomum zingiber</name>
    <dbReference type="NCBI Taxonomy" id="94328"/>
    <lineage>
        <taxon>Eukaryota</taxon>
        <taxon>Viridiplantae</taxon>
        <taxon>Streptophyta</taxon>
        <taxon>Embryophyta</taxon>
        <taxon>Tracheophyta</taxon>
        <taxon>Spermatophyta</taxon>
        <taxon>Magnoliopsida</taxon>
        <taxon>Liliopsida</taxon>
        <taxon>Zingiberales</taxon>
        <taxon>Zingiberaceae</taxon>
        <taxon>Zingiber</taxon>
    </lineage>
</organism>
<keyword evidence="9" id="KW-1185">Reference proteome</keyword>
<dbReference type="Pfam" id="PF12796">
    <property type="entry name" value="Ank_2"/>
    <property type="match status" value="1"/>
</dbReference>
<dbReference type="Pfam" id="PF00887">
    <property type="entry name" value="ACBP"/>
    <property type="match status" value="1"/>
</dbReference>
<dbReference type="SMART" id="SM00248">
    <property type="entry name" value="ANK"/>
    <property type="match status" value="2"/>
</dbReference>
<evidence type="ECO:0000313" key="9">
    <source>
        <dbReference type="Proteomes" id="UP000734854"/>
    </source>
</evidence>
<dbReference type="PANTHER" id="PTHR24119:SF0">
    <property type="entry name" value="ACYL-COA-BINDING DOMAIN-CONTAINING PROTEIN 6"/>
    <property type="match status" value="1"/>
</dbReference>
<sequence length="408" mass="44828">MGDWLELCQAVIIGLVFSFLIAKLISVFISFKEGNLKVVRESDLTPDSLGRREDVREGARELEKENESFLEEDSDWEGIESTELDDAFAAATAFVAATAADKDSAKVSNDVQLQLYGLYKIATEGPCTVPQPSALKLTARAKWNAWQRLGTMPPEDAMQKYIVIINELYPSWADHSTKARDDDESMPSGSTAKGSMGPVFSSFVHEEMSEVDLKLEAIHVFAREGKLGELLTRVANGASVNSRDSEGRTPLHWAVDRGHIDVVQTLLDKNADVNAKIHLANPDARPFNIDLLIALGKEIPTSYSEASQYSAWRTAMDESLISCIGPIGHGRSNEGVQGEPSGDCETVTSNETRQDIEGQTPLHYAALCDREEIGMLLVQHKADPYMKDNDDSSPLDLATQWVFMTGSS</sequence>
<evidence type="ECO:0000256" key="3">
    <source>
        <dbReference type="ARBA" id="ARBA00023043"/>
    </source>
</evidence>
<dbReference type="SUPFAM" id="SSF48403">
    <property type="entry name" value="Ankyrin repeat"/>
    <property type="match status" value="1"/>
</dbReference>
<protein>
    <recommendedName>
        <fullName evidence="7">ACB domain-containing protein</fullName>
    </recommendedName>
</protein>
<gene>
    <name evidence="8" type="ORF">ZIOFF_031925</name>
</gene>
<evidence type="ECO:0000256" key="4">
    <source>
        <dbReference type="ARBA" id="ARBA00023121"/>
    </source>
</evidence>
<evidence type="ECO:0000259" key="7">
    <source>
        <dbReference type="PROSITE" id="PS51228"/>
    </source>
</evidence>
<keyword evidence="6" id="KW-0812">Transmembrane</keyword>
<keyword evidence="4" id="KW-0446">Lipid-binding</keyword>
<evidence type="ECO:0000256" key="1">
    <source>
        <dbReference type="ARBA" id="ARBA00005567"/>
    </source>
</evidence>
<keyword evidence="3 5" id="KW-0040">ANK repeat</keyword>
<evidence type="ECO:0000256" key="5">
    <source>
        <dbReference type="PROSITE-ProRule" id="PRU00023"/>
    </source>
</evidence>
<name>A0A8J5LB82_ZINOF</name>
<dbReference type="EMBL" id="JACMSC010000009">
    <property type="protein sequence ID" value="KAG6506601.1"/>
    <property type="molecule type" value="Genomic_DNA"/>
</dbReference>
<dbReference type="Pfam" id="PF00023">
    <property type="entry name" value="Ank"/>
    <property type="match status" value="1"/>
</dbReference>
<feature type="domain" description="ACB" evidence="7">
    <location>
        <begin position="84"/>
        <end position="174"/>
    </location>
</feature>
<evidence type="ECO:0000256" key="2">
    <source>
        <dbReference type="ARBA" id="ARBA00022737"/>
    </source>
</evidence>
<dbReference type="Gene3D" id="1.25.40.20">
    <property type="entry name" value="Ankyrin repeat-containing domain"/>
    <property type="match status" value="1"/>
</dbReference>
<dbReference type="AlphaFoldDB" id="A0A8J5LB82"/>
<feature type="repeat" description="ANK" evidence="5">
    <location>
        <begin position="357"/>
        <end position="389"/>
    </location>
</feature>
<dbReference type="Proteomes" id="UP000734854">
    <property type="component" value="Unassembled WGS sequence"/>
</dbReference>
<dbReference type="GO" id="GO:0000062">
    <property type="term" value="F:fatty-acyl-CoA binding"/>
    <property type="evidence" value="ECO:0007669"/>
    <property type="project" value="InterPro"/>
</dbReference>
<comment type="similarity">
    <text evidence="1">Belongs to the ACBP family.</text>
</comment>
<keyword evidence="6" id="KW-1133">Transmembrane helix</keyword>
<feature type="transmembrane region" description="Helical" evidence="6">
    <location>
        <begin position="12"/>
        <end position="31"/>
    </location>
</feature>
<accession>A0A8J5LB82</accession>
<dbReference type="InterPro" id="IPR014352">
    <property type="entry name" value="FERM/acyl-CoA-bd_prot_sf"/>
</dbReference>
<dbReference type="PRINTS" id="PR00689">
    <property type="entry name" value="ACOABINDINGP"/>
</dbReference>
<dbReference type="PROSITE" id="PS50088">
    <property type="entry name" value="ANK_REPEAT"/>
    <property type="match status" value="2"/>
</dbReference>
<dbReference type="SUPFAM" id="SSF47027">
    <property type="entry name" value="Acyl-CoA binding protein"/>
    <property type="match status" value="1"/>
</dbReference>
<dbReference type="Gene3D" id="1.20.80.10">
    <property type="match status" value="1"/>
</dbReference>
<dbReference type="PROSITE" id="PS51228">
    <property type="entry name" value="ACB_2"/>
    <property type="match status" value="1"/>
</dbReference>
<keyword evidence="6" id="KW-0472">Membrane</keyword>
<feature type="repeat" description="ANK" evidence="5">
    <location>
        <begin position="246"/>
        <end position="278"/>
    </location>
</feature>
<reference evidence="8 9" key="1">
    <citation type="submission" date="2020-08" db="EMBL/GenBank/DDBJ databases">
        <title>Plant Genome Project.</title>
        <authorList>
            <person name="Zhang R.-G."/>
        </authorList>
    </citation>
    <scope>NUCLEOTIDE SEQUENCE [LARGE SCALE GENOMIC DNA]</scope>
    <source>
        <tissue evidence="8">Rhizome</tissue>
    </source>
</reference>
<keyword evidence="2" id="KW-0677">Repeat</keyword>
<dbReference type="InterPro" id="IPR002110">
    <property type="entry name" value="Ankyrin_rpt"/>
</dbReference>